<dbReference type="AlphaFoldDB" id="A0A4R0EKY6"/>
<reference evidence="2 3" key="1">
    <citation type="submission" date="2019-02" db="EMBL/GenBank/DDBJ databases">
        <title>High diversity of culturable Acinetobacter species in natural soil and water ecosystems.</title>
        <authorList>
            <person name="Radolfova-Krizova L."/>
            <person name="Nemec A."/>
        </authorList>
    </citation>
    <scope>NUCLEOTIDE SEQUENCE [LARGE SCALE GENOMIC DNA]</scope>
    <source>
        <strain evidence="2 3">ANC 4281</strain>
    </source>
</reference>
<dbReference type="RefSeq" id="WP_131271616.1">
    <property type="nucleotide sequence ID" value="NZ_SJOA01000014.1"/>
</dbReference>
<evidence type="ECO:0000313" key="3">
    <source>
        <dbReference type="Proteomes" id="UP000291380"/>
    </source>
</evidence>
<comment type="caution">
    <text evidence="2">The sequence shown here is derived from an EMBL/GenBank/DDBJ whole genome shotgun (WGS) entry which is preliminary data.</text>
</comment>
<keyword evidence="1" id="KW-0732">Signal</keyword>
<protein>
    <submittedName>
        <fullName evidence="2">Uncharacterized protein</fullName>
    </submittedName>
</protein>
<dbReference type="OrthoDB" id="6695901at2"/>
<organism evidence="2 3">
    <name type="scientific">Acinetobacter terrae</name>
    <dbReference type="NCBI Taxonomy" id="2731247"/>
    <lineage>
        <taxon>Bacteria</taxon>
        <taxon>Pseudomonadati</taxon>
        <taxon>Pseudomonadota</taxon>
        <taxon>Gammaproteobacteria</taxon>
        <taxon>Moraxellales</taxon>
        <taxon>Moraxellaceae</taxon>
        <taxon>Acinetobacter</taxon>
        <taxon>Acinetobacter Taxon 24</taxon>
    </lineage>
</organism>
<sequence>MLKQMTLFTLLSAALTAHAGLEAMSPQELKDTVGQGGADLSWTLSLNHLYATDMTKNSISILDANGKPTSVFYSLDPTVCGTEKQLCRLAIAPNNHVDALGNKRWLVFKGIQGTLQIDQFSIDAVTVGNSRNEAQTAMQVTFYDNKPLKIRNLGFSTVGVETGTGTGANEGYANTSTYSTYTAKTIQDDGTITDIVTNVPTFDRNTEKGFLGLNMHGNLHMSGNLKIFSYNCTGGVNIRC</sequence>
<evidence type="ECO:0000313" key="2">
    <source>
        <dbReference type="EMBL" id="TCB58112.1"/>
    </source>
</evidence>
<dbReference type="Proteomes" id="UP000291380">
    <property type="component" value="Unassembled WGS sequence"/>
</dbReference>
<evidence type="ECO:0000256" key="1">
    <source>
        <dbReference type="SAM" id="SignalP"/>
    </source>
</evidence>
<feature type="chain" id="PRO_5020345166" evidence="1">
    <location>
        <begin position="20"/>
        <end position="240"/>
    </location>
</feature>
<dbReference type="EMBL" id="SJOA01000014">
    <property type="protein sequence ID" value="TCB58112.1"/>
    <property type="molecule type" value="Genomic_DNA"/>
</dbReference>
<accession>A0A4R0EKY6</accession>
<name>A0A4R0EKY6_9GAMM</name>
<feature type="signal peptide" evidence="1">
    <location>
        <begin position="1"/>
        <end position="19"/>
    </location>
</feature>
<proteinExistence type="predicted"/>
<gene>
    <name evidence="2" type="ORF">E0H85_11515</name>
</gene>